<proteinExistence type="predicted"/>
<gene>
    <name evidence="2" type="ORF">CUNI_LOCUS6886</name>
</gene>
<feature type="non-terminal residue" evidence="2">
    <location>
        <position position="1"/>
    </location>
</feature>
<dbReference type="EMBL" id="CAJHNH020001064">
    <property type="protein sequence ID" value="CAG5121328.1"/>
    <property type="molecule type" value="Genomic_DNA"/>
</dbReference>
<protein>
    <submittedName>
        <fullName evidence="2">Uncharacterized protein</fullName>
    </submittedName>
</protein>
<organism evidence="2 3">
    <name type="scientific">Candidula unifasciata</name>
    <dbReference type="NCBI Taxonomy" id="100452"/>
    <lineage>
        <taxon>Eukaryota</taxon>
        <taxon>Metazoa</taxon>
        <taxon>Spiralia</taxon>
        <taxon>Lophotrochozoa</taxon>
        <taxon>Mollusca</taxon>
        <taxon>Gastropoda</taxon>
        <taxon>Heterobranchia</taxon>
        <taxon>Euthyneura</taxon>
        <taxon>Panpulmonata</taxon>
        <taxon>Eupulmonata</taxon>
        <taxon>Stylommatophora</taxon>
        <taxon>Helicina</taxon>
        <taxon>Helicoidea</taxon>
        <taxon>Geomitridae</taxon>
        <taxon>Candidula</taxon>
    </lineage>
</organism>
<reference evidence="2" key="1">
    <citation type="submission" date="2021-04" db="EMBL/GenBank/DDBJ databases">
        <authorList>
            <consortium name="Molecular Ecology Group"/>
        </authorList>
    </citation>
    <scope>NUCLEOTIDE SEQUENCE</scope>
</reference>
<evidence type="ECO:0000313" key="2">
    <source>
        <dbReference type="EMBL" id="CAG5121328.1"/>
    </source>
</evidence>
<dbReference type="Proteomes" id="UP000678393">
    <property type="component" value="Unassembled WGS sequence"/>
</dbReference>
<accession>A0A8S3YYL6</accession>
<comment type="caution">
    <text evidence="2">The sequence shown here is derived from an EMBL/GenBank/DDBJ whole genome shotgun (WGS) entry which is preliminary data.</text>
</comment>
<evidence type="ECO:0000256" key="1">
    <source>
        <dbReference type="SAM" id="MobiDB-lite"/>
    </source>
</evidence>
<keyword evidence="3" id="KW-1185">Reference proteome</keyword>
<feature type="compositionally biased region" description="Basic and acidic residues" evidence="1">
    <location>
        <begin position="76"/>
        <end position="86"/>
    </location>
</feature>
<name>A0A8S3YYL6_9EUPU</name>
<evidence type="ECO:0000313" key="3">
    <source>
        <dbReference type="Proteomes" id="UP000678393"/>
    </source>
</evidence>
<sequence length="86" mass="9480">GTVDPSKETVTLLQVEIYYCKANSNAWGGRGCHAATVAQPGWDGRGRCTPANADVHAQPEPRWGRRRSSGRQHVATNDDAKERRSY</sequence>
<dbReference type="AlphaFoldDB" id="A0A8S3YYL6"/>
<feature type="region of interest" description="Disordered" evidence="1">
    <location>
        <begin position="43"/>
        <end position="86"/>
    </location>
</feature>